<reference evidence="1" key="1">
    <citation type="submission" date="2020-05" db="EMBL/GenBank/DDBJ databases">
        <authorList>
            <person name="Chiriac C."/>
            <person name="Salcher M."/>
            <person name="Ghai R."/>
            <person name="Kavagutti S V."/>
        </authorList>
    </citation>
    <scope>NUCLEOTIDE SEQUENCE</scope>
</reference>
<dbReference type="EMBL" id="LR797135">
    <property type="protein sequence ID" value="CAB4189302.1"/>
    <property type="molecule type" value="Genomic_DNA"/>
</dbReference>
<dbReference type="Pfam" id="PF18906">
    <property type="entry name" value="Phage_tube_2"/>
    <property type="match status" value="1"/>
</dbReference>
<name>A0A6J5QZT0_9CAUD</name>
<evidence type="ECO:0000313" key="1">
    <source>
        <dbReference type="EMBL" id="CAB4189302.1"/>
    </source>
</evidence>
<proteinExistence type="predicted"/>
<protein>
    <submittedName>
        <fullName evidence="1">Uncharacterized protein</fullName>
    </submittedName>
</protein>
<gene>
    <name evidence="1" type="ORF">UFOVP1184_16</name>
</gene>
<accession>A0A6J5QZT0</accession>
<sequence length="335" mass="34991">MPAATAGNVLFSKLVAFKEATPGTTPTLTSGGRKLLVTPTGVITNGTMIELGTERSVALRNPLIATTGTIVSVEPTLSATVPAVSVGELPIWLSMTKTDTVSGTAAPYEWDYDYSMTAANSPTSYSLVATDGLQQYVANYCLAESITIAADRSGLTNLSANLFAQTITKNSAALAESTPTSAFMAGRLWTAFQHGTAFPGTADGTAYNYVLDFSLDFNAGITKQSYLAGTTSFSTHAESGPFTGTLTMTVSSNAAAVTSWYDAYQAATPRGVRLSWSNGTYSVHIMAMIVPTEVQQMASAEDGLTTMAVTGTLVYDPTSAKSLRIVVNSDLAALP</sequence>
<organism evidence="1">
    <name type="scientific">uncultured Caudovirales phage</name>
    <dbReference type="NCBI Taxonomy" id="2100421"/>
    <lineage>
        <taxon>Viruses</taxon>
        <taxon>Duplodnaviria</taxon>
        <taxon>Heunggongvirae</taxon>
        <taxon>Uroviricota</taxon>
        <taxon>Caudoviricetes</taxon>
        <taxon>Peduoviridae</taxon>
        <taxon>Maltschvirus</taxon>
        <taxon>Maltschvirus maltsch</taxon>
    </lineage>
</organism>
<dbReference type="InterPro" id="IPR044000">
    <property type="entry name" value="Phage_tube_2"/>
</dbReference>